<dbReference type="Pfam" id="PF06053">
    <property type="entry name" value="DUF929"/>
    <property type="match status" value="1"/>
</dbReference>
<accession>A0A402BGP0</accession>
<reference evidence="4" key="1">
    <citation type="submission" date="2018-12" db="EMBL/GenBank/DDBJ databases">
        <title>Tengunoibacter tsumagoiensis gen. nov., sp. nov., Dictyobacter kobayashii sp. nov., D. alpinus sp. nov., and D. joshuensis sp. nov. and description of Dictyobacteraceae fam. nov. within the order Ktedonobacterales isolated from Tengu-no-mugimeshi.</title>
        <authorList>
            <person name="Wang C.M."/>
            <person name="Zheng Y."/>
            <person name="Sakai Y."/>
            <person name="Toyoda A."/>
            <person name="Minakuchi Y."/>
            <person name="Abe K."/>
            <person name="Yokota A."/>
            <person name="Yabe S."/>
        </authorList>
    </citation>
    <scope>NUCLEOTIDE SEQUENCE [LARGE SCALE GENOMIC DNA]</scope>
    <source>
        <strain evidence="4">Uno16</strain>
    </source>
</reference>
<dbReference type="EMBL" id="BIFT01000002">
    <property type="protein sequence ID" value="GCE30598.1"/>
    <property type="molecule type" value="Genomic_DNA"/>
</dbReference>
<keyword evidence="2" id="KW-0812">Transmembrane</keyword>
<dbReference type="RefSeq" id="WP_126630666.1">
    <property type="nucleotide sequence ID" value="NZ_BIFT01000002.1"/>
</dbReference>
<organism evidence="3 4">
    <name type="scientific">Dictyobacter alpinus</name>
    <dbReference type="NCBI Taxonomy" id="2014873"/>
    <lineage>
        <taxon>Bacteria</taxon>
        <taxon>Bacillati</taxon>
        <taxon>Chloroflexota</taxon>
        <taxon>Ktedonobacteria</taxon>
        <taxon>Ktedonobacterales</taxon>
        <taxon>Dictyobacteraceae</taxon>
        <taxon>Dictyobacter</taxon>
    </lineage>
</organism>
<keyword evidence="2" id="KW-0472">Membrane</keyword>
<evidence type="ECO:0000313" key="4">
    <source>
        <dbReference type="Proteomes" id="UP000287171"/>
    </source>
</evidence>
<comment type="caution">
    <text evidence="3">The sequence shown here is derived from an EMBL/GenBank/DDBJ whole genome shotgun (WGS) entry which is preliminary data.</text>
</comment>
<evidence type="ECO:0000313" key="3">
    <source>
        <dbReference type="EMBL" id="GCE30598.1"/>
    </source>
</evidence>
<dbReference type="Proteomes" id="UP000287171">
    <property type="component" value="Unassembled WGS sequence"/>
</dbReference>
<dbReference type="InterPro" id="IPR009272">
    <property type="entry name" value="DUF929"/>
</dbReference>
<name>A0A402BGP0_9CHLR</name>
<evidence type="ECO:0008006" key="5">
    <source>
        <dbReference type="Google" id="ProtNLM"/>
    </source>
</evidence>
<feature type="transmembrane region" description="Helical" evidence="2">
    <location>
        <begin position="42"/>
        <end position="63"/>
    </location>
</feature>
<feature type="region of interest" description="Disordered" evidence="1">
    <location>
        <begin position="1"/>
        <end position="36"/>
    </location>
</feature>
<evidence type="ECO:0000256" key="2">
    <source>
        <dbReference type="SAM" id="Phobius"/>
    </source>
</evidence>
<dbReference type="OrthoDB" id="154333at2"/>
<gene>
    <name evidence="3" type="ORF">KDA_60820</name>
</gene>
<keyword evidence="2" id="KW-1133">Transmembrane helix</keyword>
<dbReference type="AlphaFoldDB" id="A0A402BGP0"/>
<sequence length="326" mass="35524">MSRQKPVSASKRRAQQRQQRDQQARTQQSRGRRERQTSKSGWWLVGGIVLLVAVIVGAFLFVARYEAQQSQIGSDKALKTITSVDANIFARVDKGTFSGHLSPVKSTPILKGPDGKPEVFYMGGEYCPHCAAQRWVVIAALSRFGKFNNLTPILSGEGQVPTYTFYKSTYSSDYINFESKETADNGYPTPQQLESLSAADQAIVQQYAKPPYVQDSGIPFMSIGNQFISSGAYYPENVLTGQSYQNISDQVTDSNSDLSRGVIGAANILTAAICVATNNQPAKVCAADPVPGLQKTLLAQASASSGNPMQLASINQPLAWDLRRRN</sequence>
<proteinExistence type="predicted"/>
<keyword evidence="4" id="KW-1185">Reference proteome</keyword>
<evidence type="ECO:0000256" key="1">
    <source>
        <dbReference type="SAM" id="MobiDB-lite"/>
    </source>
</evidence>
<protein>
    <recommendedName>
        <fullName evidence="5">DUF929 domain-containing protein</fullName>
    </recommendedName>
</protein>